<dbReference type="SMART" id="SM00869">
    <property type="entry name" value="Autotransporter"/>
    <property type="match status" value="1"/>
</dbReference>
<feature type="domain" description="Autotransporter" evidence="3">
    <location>
        <begin position="726"/>
        <end position="1008"/>
    </location>
</feature>
<dbReference type="AlphaFoldDB" id="A0A546XB71"/>
<accession>A0A546XB71</accession>
<feature type="signal peptide" evidence="2">
    <location>
        <begin position="1"/>
        <end position="39"/>
    </location>
</feature>
<gene>
    <name evidence="4" type="ORF">EXN68_22790</name>
</gene>
<dbReference type="Pfam" id="PF03797">
    <property type="entry name" value="Autotransporter"/>
    <property type="match status" value="1"/>
</dbReference>
<dbReference type="SUPFAM" id="SSF103515">
    <property type="entry name" value="Autotransporter"/>
    <property type="match status" value="1"/>
</dbReference>
<dbReference type="InterPro" id="IPR012332">
    <property type="entry name" value="Autotransporter_pectin_lyase_C"/>
</dbReference>
<dbReference type="NCBIfam" id="TIGR01414">
    <property type="entry name" value="autotrans_barl"/>
    <property type="match status" value="1"/>
</dbReference>
<dbReference type="Proteomes" id="UP000315434">
    <property type="component" value="Unassembled WGS sequence"/>
</dbReference>
<protein>
    <submittedName>
        <fullName evidence="4">Autotransporter outer membrane beta-barrel domain-containing protein</fullName>
    </submittedName>
</protein>
<dbReference type="OrthoDB" id="6053567at2"/>
<proteinExistence type="predicted"/>
<dbReference type="InterPro" id="IPR005546">
    <property type="entry name" value="Autotransporte_beta"/>
</dbReference>
<dbReference type="PANTHER" id="PTHR35037:SF3">
    <property type="entry name" value="C-TERMINAL REGION OF AIDA-LIKE PROTEIN"/>
    <property type="match status" value="1"/>
</dbReference>
<dbReference type="InterPro" id="IPR036709">
    <property type="entry name" value="Autotransporte_beta_dom_sf"/>
</dbReference>
<dbReference type="PROSITE" id="PS51208">
    <property type="entry name" value="AUTOTRANSPORTER"/>
    <property type="match status" value="1"/>
</dbReference>
<comment type="caution">
    <text evidence="4">The sequence shown here is derived from an EMBL/GenBank/DDBJ whole genome shotgun (WGS) entry which is preliminary data.</text>
</comment>
<dbReference type="InterPro" id="IPR030895">
    <property type="entry name" value="T5SS_PEPC_rpt"/>
</dbReference>
<dbReference type="InterPro" id="IPR011050">
    <property type="entry name" value="Pectin_lyase_fold/virulence"/>
</dbReference>
<dbReference type="InterPro" id="IPR006315">
    <property type="entry name" value="OM_autotransptr_brl_dom"/>
</dbReference>
<feature type="chain" id="PRO_5021733746" evidence="2">
    <location>
        <begin position="40"/>
        <end position="1008"/>
    </location>
</feature>
<sequence>MPDKPSIRSSGSPKAKHLRSSRSLLLGCLFTAASYPALAQTASWTGSAGNNDWFDAGNWDTGLVPDVSTDIGMVSGTALISGRSAEGNYVNIDMGAVVTVTGTGSSLSTMETRTSGGTLNINGGAVVTNNSGVVGGTVIVSGKDAGGNSSTWTNTDYFVIGDGAAGGLEVRAGGKVNVTADASLGGTYFGTALVSGAGSMWETTGRLSIDNGSLRIEDGGSVSNGLGIIGDTFLAGSVIVTGQGSKWINSDQLAVGSFSNGTMLIEDGATVSSTQGYVGANPGSVGSVTVTGIGSNWQITSSSLTVGNHGVGDITIEDGGLVYAKSGVLLGSSATNASGTVTINGTATARGVLETSFFRGGSGSANVTLDGGIVRAIEDKNTFFSNFDGQQLRLASGGGFFNTNGFSIGIEPEISGVGELTKLGAGTLTLTGANTYAGGTTITAGTLKLGDGGTSGSIIGDVANDGILAFDRSDVVTFGGTISGAGGVQQLGSGQTTLTANNSALLGTSGVYNGILSVNGSLGGSMQVVGGRLQGTGQLGTTTNFSGGTIAPGNSIGTLTVAGDYIGSGGTLEIETVLGDDSSAADQLVVTGNTSGTTNVRVINLGGAGGQTIEGIKIIEVGGVSAGNFSLLGSYLFKGDPAVVAGAYAYRLYQGGASTPTDGNWYLRSALTGSGGSVSPLYQPGAPVYEAYASVLQRFNSLDTLQQRVGNRVWNRNTNEVQAAFDEADDSGIWARMTGSHDRMAPKSSTTAADYRVDTWQLQAGSDLELHSGKSGSLVGSLSVHYGTIDSDVTSVFGDGSIGGNGYGFGGSLTWYGEGGFYLDGQTNLTWYDSNLSSSTATTRLVCGNDGFGYALGLEAGQQIAIGRGWAVTPQAQLVYSNVSYKDFDDVFGTKVSLDNDDDLTMRLGLSSDFETTWVGDAGEINRIHAYGIANLYYDALPETRTDVAGVAFTSGHQRLRGGLGIGGTYNWANGKYAIYGEANVRTALRDFSENYSYAGRFGLNIRF</sequence>
<organism evidence="4 5">
    <name type="scientific">Rhizobium rhizogenes</name>
    <name type="common">Agrobacterium rhizogenes</name>
    <dbReference type="NCBI Taxonomy" id="359"/>
    <lineage>
        <taxon>Bacteria</taxon>
        <taxon>Pseudomonadati</taxon>
        <taxon>Pseudomonadota</taxon>
        <taxon>Alphaproteobacteria</taxon>
        <taxon>Hyphomicrobiales</taxon>
        <taxon>Rhizobiaceae</taxon>
        <taxon>Rhizobium/Agrobacterium group</taxon>
        <taxon>Rhizobium</taxon>
    </lineage>
</organism>
<keyword evidence="1 2" id="KW-0732">Signal</keyword>
<evidence type="ECO:0000259" key="3">
    <source>
        <dbReference type="PROSITE" id="PS51208"/>
    </source>
</evidence>
<dbReference type="InterPro" id="IPR051551">
    <property type="entry name" value="Autotransporter_adhesion"/>
</dbReference>
<dbReference type="PANTHER" id="PTHR35037">
    <property type="entry name" value="C-TERMINAL REGION OF AIDA-LIKE PROTEIN"/>
    <property type="match status" value="1"/>
</dbReference>
<dbReference type="NCBIfam" id="TIGR04393">
    <property type="entry name" value="rpt_T5SS_PEPC"/>
    <property type="match status" value="3"/>
</dbReference>
<dbReference type="EMBL" id="SGNY01000009">
    <property type="protein sequence ID" value="TRA97994.1"/>
    <property type="molecule type" value="Genomic_DNA"/>
</dbReference>
<dbReference type="InterPro" id="IPR013425">
    <property type="entry name" value="Autotrns_rpt"/>
</dbReference>
<dbReference type="CDD" id="cd01344">
    <property type="entry name" value="PL2_Passenger_AT"/>
    <property type="match status" value="1"/>
</dbReference>
<dbReference type="NCBIfam" id="TIGR02601">
    <property type="entry name" value="autotrns_rpt"/>
    <property type="match status" value="1"/>
</dbReference>
<evidence type="ECO:0000256" key="2">
    <source>
        <dbReference type="SAM" id="SignalP"/>
    </source>
</evidence>
<dbReference type="GO" id="GO:0019867">
    <property type="term" value="C:outer membrane"/>
    <property type="evidence" value="ECO:0007669"/>
    <property type="project" value="InterPro"/>
</dbReference>
<evidence type="ECO:0000313" key="4">
    <source>
        <dbReference type="EMBL" id="TRA97994.1"/>
    </source>
</evidence>
<evidence type="ECO:0000313" key="5">
    <source>
        <dbReference type="Proteomes" id="UP000315434"/>
    </source>
</evidence>
<dbReference type="Gene3D" id="2.40.128.130">
    <property type="entry name" value="Autotransporter beta-domain"/>
    <property type="match status" value="1"/>
</dbReference>
<dbReference type="Pfam" id="PF12951">
    <property type="entry name" value="PATR"/>
    <property type="match status" value="1"/>
</dbReference>
<dbReference type="InterPro" id="IPR043990">
    <property type="entry name" value="AC_1"/>
</dbReference>
<dbReference type="SUPFAM" id="SSF51126">
    <property type="entry name" value="Pectin lyase-like"/>
    <property type="match status" value="1"/>
</dbReference>
<dbReference type="Gene3D" id="2.160.20.20">
    <property type="match status" value="1"/>
</dbReference>
<dbReference type="Pfam" id="PF18883">
    <property type="entry name" value="AC_1"/>
    <property type="match status" value="1"/>
</dbReference>
<evidence type="ECO:0000256" key="1">
    <source>
        <dbReference type="ARBA" id="ARBA00022729"/>
    </source>
</evidence>
<reference evidence="4 5" key="1">
    <citation type="journal article" date="2019" name="Appl. Microbiol. Biotechnol.">
        <title>Differential efficiency of wild type rhizogenic strains for rol gene transformation of plants.</title>
        <authorList>
            <person name="Desmet S."/>
            <person name="De Keyser E."/>
            <person name="Van Vaerenbergh J."/>
            <person name="Baeyen S."/>
            <person name="Van Huylenbroeck J."/>
            <person name="Geelen D."/>
            <person name="Dhooghe E."/>
        </authorList>
    </citation>
    <scope>NUCLEOTIDE SEQUENCE [LARGE SCALE GENOMIC DNA]</scope>
    <source>
        <strain evidence="4 5">GBBC3284</strain>
    </source>
</reference>
<name>A0A546XB71_RHIRH</name>